<feature type="transmembrane region" description="Helical" evidence="1">
    <location>
        <begin position="127"/>
        <end position="146"/>
    </location>
</feature>
<keyword evidence="2" id="KW-1185">Reference proteome</keyword>
<evidence type="ECO:0000256" key="1">
    <source>
        <dbReference type="SAM" id="Phobius"/>
    </source>
</evidence>
<feature type="transmembrane region" description="Helical" evidence="1">
    <location>
        <begin position="92"/>
        <end position="115"/>
    </location>
</feature>
<feature type="transmembrane region" description="Helical" evidence="1">
    <location>
        <begin position="176"/>
        <end position="199"/>
    </location>
</feature>
<dbReference type="Proteomes" id="UP000046392">
    <property type="component" value="Unplaced"/>
</dbReference>
<evidence type="ECO:0000313" key="3">
    <source>
        <dbReference type="WBParaSite" id="SPAL_0000450450.1"/>
    </source>
</evidence>
<accession>A0A0N5BET3</accession>
<evidence type="ECO:0000313" key="2">
    <source>
        <dbReference type="Proteomes" id="UP000046392"/>
    </source>
</evidence>
<dbReference type="WBParaSite" id="SPAL_0000450450.1">
    <property type="protein sequence ID" value="SPAL_0000450450.1"/>
    <property type="gene ID" value="SPAL_0000450450"/>
</dbReference>
<keyword evidence="1" id="KW-1133">Transmembrane helix</keyword>
<keyword evidence="1" id="KW-0812">Transmembrane</keyword>
<feature type="transmembrane region" description="Helical" evidence="1">
    <location>
        <begin position="220"/>
        <end position="248"/>
    </location>
</feature>
<feature type="transmembrane region" description="Helical" evidence="1">
    <location>
        <begin position="49"/>
        <end position="72"/>
    </location>
</feature>
<organism evidence="2 3">
    <name type="scientific">Strongyloides papillosus</name>
    <name type="common">Intestinal threadworm</name>
    <dbReference type="NCBI Taxonomy" id="174720"/>
    <lineage>
        <taxon>Eukaryota</taxon>
        <taxon>Metazoa</taxon>
        <taxon>Ecdysozoa</taxon>
        <taxon>Nematoda</taxon>
        <taxon>Chromadorea</taxon>
        <taxon>Rhabditida</taxon>
        <taxon>Tylenchina</taxon>
        <taxon>Panagrolaimomorpha</taxon>
        <taxon>Strongyloidoidea</taxon>
        <taxon>Strongyloididae</taxon>
        <taxon>Strongyloides</taxon>
    </lineage>
</organism>
<feature type="transmembrane region" description="Helical" evidence="1">
    <location>
        <begin position="20"/>
        <end position="37"/>
    </location>
</feature>
<sequence>MNKSSVPEYIIPQVNFQSYQLFFISLLVLIPNVYFFYRSMTYKSFNERIIFKYMTMVMSFELIFSCLVHIFFNAYLYVHYYSKSKAHLNTCAKISILDININQILIVTPFYFNIFRCYKVIFNKNPNPIVLIIAFLTTMGPLLYMMTGQYFEINIYYQVRFDCRYQIFSDIPYYQFFLYSNMAMLLLVPFFSFLLNYLIYRRAIHSTSITNKRKIQEHHALFRGIAIQSIFPFFCQLPGILYHIYFLISKLFFTVFMK</sequence>
<name>A0A0N5BET3_STREA</name>
<proteinExistence type="predicted"/>
<protein>
    <submittedName>
        <fullName evidence="3">G_PROTEIN_RECEP_F1_2 domain-containing protein</fullName>
    </submittedName>
</protein>
<keyword evidence="1" id="KW-0472">Membrane</keyword>
<dbReference type="AlphaFoldDB" id="A0A0N5BET3"/>
<reference evidence="3" key="1">
    <citation type="submission" date="2017-02" db="UniProtKB">
        <authorList>
            <consortium name="WormBaseParasite"/>
        </authorList>
    </citation>
    <scope>IDENTIFICATION</scope>
</reference>